<proteinExistence type="predicted"/>
<gene>
    <name evidence="2" type="ORF">UFOVP1074_1</name>
</gene>
<evidence type="ECO:0000256" key="1">
    <source>
        <dbReference type="SAM" id="MobiDB-lite"/>
    </source>
</evidence>
<feature type="compositionally biased region" description="Basic and acidic residues" evidence="1">
    <location>
        <begin position="70"/>
        <end position="91"/>
    </location>
</feature>
<feature type="region of interest" description="Disordered" evidence="1">
    <location>
        <begin position="54"/>
        <end position="91"/>
    </location>
</feature>
<name>A0A6J5QEL3_9CAUD</name>
<feature type="non-terminal residue" evidence="2">
    <location>
        <position position="1"/>
    </location>
</feature>
<evidence type="ECO:0000313" key="2">
    <source>
        <dbReference type="EMBL" id="CAB4180806.1"/>
    </source>
</evidence>
<dbReference type="EMBL" id="LR797006">
    <property type="protein sequence ID" value="CAB4180806.1"/>
    <property type="molecule type" value="Genomic_DNA"/>
</dbReference>
<protein>
    <submittedName>
        <fullName evidence="2">Uncharacterized protein</fullName>
    </submittedName>
</protein>
<reference evidence="2" key="1">
    <citation type="submission" date="2020-05" db="EMBL/GenBank/DDBJ databases">
        <authorList>
            <person name="Chiriac C."/>
            <person name="Salcher M."/>
            <person name="Ghai R."/>
            <person name="Kavagutti S V."/>
        </authorList>
    </citation>
    <scope>NUCLEOTIDE SEQUENCE</scope>
</reference>
<organism evidence="2">
    <name type="scientific">uncultured Caudovirales phage</name>
    <dbReference type="NCBI Taxonomy" id="2100421"/>
    <lineage>
        <taxon>Viruses</taxon>
        <taxon>Duplodnaviria</taxon>
        <taxon>Heunggongvirae</taxon>
        <taxon>Uroviricota</taxon>
        <taxon>Caudoviricetes</taxon>
        <taxon>Peduoviridae</taxon>
        <taxon>Maltschvirus</taxon>
        <taxon>Maltschvirus maltsch</taxon>
    </lineage>
</organism>
<sequence length="91" mass="10800">KSMHPYFNIITEKNKNNNEDVIIRHGQILMEIDKYIWEYHEKAHYELALQGAATGGRKPNYSPANPGLFERAEGKVKEYRHERRPIRDDDF</sequence>
<accession>A0A6J5QEL3</accession>